<evidence type="ECO:0000256" key="2">
    <source>
        <dbReference type="ARBA" id="ARBA00006275"/>
    </source>
</evidence>
<dbReference type="InterPro" id="IPR033985">
    <property type="entry name" value="SusD-like_N"/>
</dbReference>
<evidence type="ECO:0000313" key="10">
    <source>
        <dbReference type="Proteomes" id="UP000286402"/>
    </source>
</evidence>
<protein>
    <recommendedName>
        <fullName evidence="11">SusD-like starch-binding protein associating with outer membrane</fullName>
    </recommendedName>
</protein>
<feature type="domain" description="RagB/SusD" evidence="7">
    <location>
        <begin position="358"/>
        <end position="478"/>
    </location>
</feature>
<organism evidence="9 10">
    <name type="scientific">Sphingobacterium siyangense</name>
    <dbReference type="NCBI Taxonomy" id="459529"/>
    <lineage>
        <taxon>Bacteria</taxon>
        <taxon>Pseudomonadati</taxon>
        <taxon>Bacteroidota</taxon>
        <taxon>Sphingobacteriia</taxon>
        <taxon>Sphingobacteriales</taxon>
        <taxon>Sphingobacteriaceae</taxon>
        <taxon>Sphingobacterium</taxon>
    </lineage>
</organism>
<keyword evidence="3 6" id="KW-0732">Signal</keyword>
<feature type="domain" description="SusD-like N-terminal" evidence="8">
    <location>
        <begin position="112"/>
        <end position="240"/>
    </location>
</feature>
<dbReference type="AlphaFoldDB" id="A0A420G0F8"/>
<dbReference type="GO" id="GO:0009279">
    <property type="term" value="C:cell outer membrane"/>
    <property type="evidence" value="ECO:0007669"/>
    <property type="project" value="UniProtKB-SubCell"/>
</dbReference>
<dbReference type="Proteomes" id="UP000286402">
    <property type="component" value="Unassembled WGS sequence"/>
</dbReference>
<keyword evidence="5" id="KW-0998">Cell outer membrane</keyword>
<evidence type="ECO:0000256" key="6">
    <source>
        <dbReference type="SAM" id="SignalP"/>
    </source>
</evidence>
<evidence type="ECO:0000313" key="9">
    <source>
        <dbReference type="EMBL" id="RKF38676.1"/>
    </source>
</evidence>
<evidence type="ECO:0000256" key="1">
    <source>
        <dbReference type="ARBA" id="ARBA00004442"/>
    </source>
</evidence>
<feature type="chain" id="PRO_5019481637" description="SusD-like starch-binding protein associating with outer membrane" evidence="6">
    <location>
        <begin position="30"/>
        <end position="478"/>
    </location>
</feature>
<sequence length="478" mass="53974">MLIFNTMKLRFKLYLLALLVSFFCMNGCAKYTDFIPKGQNLLNRADDLDQLMNVNYSGTAFNMNRLSLIVNDMYLLAYNVPNVISSNVLTMDKVLLTYDEGADRAALTPTDGRYDGLYKNIAMVANIVLANADQSSGDKKLLERLKAEAYVLRSYMHFLLVNMYAKAYDPATASTDGGIPYVTDINFEEVNAKVSLQQVYDKMLADIDVALASEALPDRPKNSMRFGRGFAYALKAKILLSLRNYTGALEAVNSALAINSMLEDHRYLLTEPVLANRVLSRRGLTAADNLFYAFSNNFDPSLLTPTYEILKDYYEPGNIIKDYTNVYNYQYGLIYVGLPNIPAWFAQGYESNSAGMTVSDLVLMKAECLIRSNKISEGMDEIEKIRIRRIAPEVYKPLSAGSISQAMAYLKKVSRIEFLFTWRNFVNVKRWNTEAAYAETISRSINGKTYVLTPNSPLWILPFPQSATQFNTTLTQNY</sequence>
<dbReference type="InterPro" id="IPR011990">
    <property type="entry name" value="TPR-like_helical_dom_sf"/>
</dbReference>
<name>A0A420G0F8_9SPHI</name>
<reference evidence="9 10" key="1">
    <citation type="submission" date="2016-07" db="EMBL/GenBank/DDBJ databases">
        <title>Genome analysis of Sphingobacterium siyangense T12B17.</title>
        <authorList>
            <person name="Xu D."/>
            <person name="Su Y."/>
            <person name="Zheng S."/>
        </authorList>
    </citation>
    <scope>NUCLEOTIDE SEQUENCE [LARGE SCALE GENOMIC DNA]</scope>
    <source>
        <strain evidence="9 10">T12B17</strain>
    </source>
</reference>
<evidence type="ECO:0000259" key="8">
    <source>
        <dbReference type="Pfam" id="PF14322"/>
    </source>
</evidence>
<accession>A0A420G0F8</accession>
<dbReference type="Pfam" id="PF07980">
    <property type="entry name" value="SusD_RagB"/>
    <property type="match status" value="1"/>
</dbReference>
<evidence type="ECO:0000256" key="4">
    <source>
        <dbReference type="ARBA" id="ARBA00023136"/>
    </source>
</evidence>
<comment type="caution">
    <text evidence="9">The sequence shown here is derived from an EMBL/GenBank/DDBJ whole genome shotgun (WGS) entry which is preliminary data.</text>
</comment>
<keyword evidence="4" id="KW-0472">Membrane</keyword>
<dbReference type="SUPFAM" id="SSF48452">
    <property type="entry name" value="TPR-like"/>
    <property type="match status" value="1"/>
</dbReference>
<evidence type="ECO:0000259" key="7">
    <source>
        <dbReference type="Pfam" id="PF07980"/>
    </source>
</evidence>
<keyword evidence="10" id="KW-1185">Reference proteome</keyword>
<comment type="subcellular location">
    <subcellularLocation>
        <location evidence="1">Cell outer membrane</location>
    </subcellularLocation>
</comment>
<comment type="similarity">
    <text evidence="2">Belongs to the SusD family.</text>
</comment>
<proteinExistence type="inferred from homology"/>
<evidence type="ECO:0008006" key="11">
    <source>
        <dbReference type="Google" id="ProtNLM"/>
    </source>
</evidence>
<dbReference type="InterPro" id="IPR012944">
    <property type="entry name" value="SusD_RagB_dom"/>
</dbReference>
<evidence type="ECO:0000256" key="3">
    <source>
        <dbReference type="ARBA" id="ARBA00022729"/>
    </source>
</evidence>
<gene>
    <name evidence="9" type="ORF">BCY89_26800</name>
</gene>
<feature type="signal peptide" evidence="6">
    <location>
        <begin position="1"/>
        <end position="29"/>
    </location>
</feature>
<dbReference type="EMBL" id="MCAQ01000007">
    <property type="protein sequence ID" value="RKF38676.1"/>
    <property type="molecule type" value="Genomic_DNA"/>
</dbReference>
<dbReference type="Gene3D" id="1.25.40.390">
    <property type="match status" value="2"/>
</dbReference>
<dbReference type="Pfam" id="PF14322">
    <property type="entry name" value="SusD-like_3"/>
    <property type="match status" value="1"/>
</dbReference>
<evidence type="ECO:0000256" key="5">
    <source>
        <dbReference type="ARBA" id="ARBA00023237"/>
    </source>
</evidence>